<dbReference type="InterPro" id="IPR000560">
    <property type="entry name" value="His_Pase_clade-2"/>
</dbReference>
<accession>A0A550CIQ0</accession>
<comment type="similarity">
    <text evidence="1">Belongs to the histidine acid phosphatase family.</text>
</comment>
<dbReference type="STRING" id="97359.A0A550CIQ0"/>
<comment type="caution">
    <text evidence="3">The sequence shown here is derived from an EMBL/GenBank/DDBJ whole genome shotgun (WGS) entry which is preliminary data.</text>
</comment>
<proteinExistence type="inferred from homology"/>
<dbReference type="Pfam" id="PF00328">
    <property type="entry name" value="His_Phos_2"/>
    <property type="match status" value="1"/>
</dbReference>
<keyword evidence="2" id="KW-1133">Transmembrane helix</keyword>
<dbReference type="EMBL" id="VDMD01000007">
    <property type="protein sequence ID" value="TRM64649.1"/>
    <property type="molecule type" value="Genomic_DNA"/>
</dbReference>
<dbReference type="InterPro" id="IPR029033">
    <property type="entry name" value="His_PPase_superfam"/>
</dbReference>
<evidence type="ECO:0000313" key="4">
    <source>
        <dbReference type="Proteomes" id="UP000320762"/>
    </source>
</evidence>
<dbReference type="InterPro" id="IPR050645">
    <property type="entry name" value="Histidine_acid_phosphatase"/>
</dbReference>
<name>A0A550CIQ0_9AGAR</name>
<dbReference type="PANTHER" id="PTHR11567:SF142">
    <property type="entry name" value="PHOSPHOGLYCERATE MUTASE-LIKE PROTEIN"/>
    <property type="match status" value="1"/>
</dbReference>
<keyword evidence="4" id="KW-1185">Reference proteome</keyword>
<evidence type="ECO:0000256" key="1">
    <source>
        <dbReference type="ARBA" id="ARBA00005375"/>
    </source>
</evidence>
<sequence>MSQVLGVIVIARNGDRTNLYQDPKTYAPSIVETTALGEVQSHHLGQLLRSTYFNPSSPSFISGIRSDLVDNREIHVRVKAGTAGTAVFDSAIALLQGLYPPTDKNKIILANETTVMAPLGGYQYVPVETVEPGNDRSMEGWTACPNFQKHVEEFHTSDAFKKKEKDAAPFFSAVRDYVFGRPTTLENSWNLYDYVSTQYMHNRTYAFRLPPRLDEQARALADWHEASVFSDSKSNGIGNVAGRTLLHTVLHAVERISFNHDPLQLLLIETSYQPMLSFFNLTGMANQHKELRAIPDFASALTVELRRGAPPDIRDFLRFRFTNGSAGFYDVHPYGHKADVPLTEFIYRAEGSAISSNKQWMQVCGAKNLGGPGGEWTVGPNFTDEAYGAASSLGFADAPSFGFLDAATAPTSKDCGFDFLPLMAGFAIAAMAMLTLLLGRRRLAKQAVRLEGEEARWEARDGYVSVRDAKEVQVGVSVSRA</sequence>
<keyword evidence="2" id="KW-0472">Membrane</keyword>
<feature type="transmembrane region" description="Helical" evidence="2">
    <location>
        <begin position="419"/>
        <end position="439"/>
    </location>
</feature>
<evidence type="ECO:0000256" key="2">
    <source>
        <dbReference type="SAM" id="Phobius"/>
    </source>
</evidence>
<evidence type="ECO:0000313" key="3">
    <source>
        <dbReference type="EMBL" id="TRM64649.1"/>
    </source>
</evidence>
<dbReference type="OrthoDB" id="258392at2759"/>
<dbReference type="Gene3D" id="3.40.50.1240">
    <property type="entry name" value="Phosphoglycerate mutase-like"/>
    <property type="match status" value="1"/>
</dbReference>
<gene>
    <name evidence="3" type="ORF">BD626DRAFT_492562</name>
</gene>
<dbReference type="PANTHER" id="PTHR11567">
    <property type="entry name" value="ACID PHOSPHATASE-RELATED"/>
    <property type="match status" value="1"/>
</dbReference>
<dbReference type="SUPFAM" id="SSF53254">
    <property type="entry name" value="Phosphoglycerate mutase-like"/>
    <property type="match status" value="1"/>
</dbReference>
<reference evidence="3 4" key="1">
    <citation type="journal article" date="2019" name="New Phytol.">
        <title>Comparative genomics reveals unique wood-decay strategies and fruiting body development in the Schizophyllaceae.</title>
        <authorList>
            <person name="Almasi E."/>
            <person name="Sahu N."/>
            <person name="Krizsan K."/>
            <person name="Balint B."/>
            <person name="Kovacs G.M."/>
            <person name="Kiss B."/>
            <person name="Cseklye J."/>
            <person name="Drula E."/>
            <person name="Henrissat B."/>
            <person name="Nagy I."/>
            <person name="Chovatia M."/>
            <person name="Adam C."/>
            <person name="LaButti K."/>
            <person name="Lipzen A."/>
            <person name="Riley R."/>
            <person name="Grigoriev I.V."/>
            <person name="Nagy L.G."/>
        </authorList>
    </citation>
    <scope>NUCLEOTIDE SEQUENCE [LARGE SCALE GENOMIC DNA]</scope>
    <source>
        <strain evidence="3 4">NL-1724</strain>
    </source>
</reference>
<dbReference type="AlphaFoldDB" id="A0A550CIQ0"/>
<organism evidence="3 4">
    <name type="scientific">Schizophyllum amplum</name>
    <dbReference type="NCBI Taxonomy" id="97359"/>
    <lineage>
        <taxon>Eukaryota</taxon>
        <taxon>Fungi</taxon>
        <taxon>Dikarya</taxon>
        <taxon>Basidiomycota</taxon>
        <taxon>Agaricomycotina</taxon>
        <taxon>Agaricomycetes</taxon>
        <taxon>Agaricomycetidae</taxon>
        <taxon>Agaricales</taxon>
        <taxon>Schizophyllaceae</taxon>
        <taxon>Schizophyllum</taxon>
    </lineage>
</organism>
<keyword evidence="2" id="KW-0812">Transmembrane</keyword>
<dbReference type="GO" id="GO:0016791">
    <property type="term" value="F:phosphatase activity"/>
    <property type="evidence" value="ECO:0007669"/>
    <property type="project" value="TreeGrafter"/>
</dbReference>
<protein>
    <submittedName>
        <fullName evidence="3">Histidine phosphatase superfamily</fullName>
    </submittedName>
</protein>
<dbReference type="Proteomes" id="UP000320762">
    <property type="component" value="Unassembled WGS sequence"/>
</dbReference>